<dbReference type="Pfam" id="PF07833">
    <property type="entry name" value="Cu_amine_oxidN1"/>
    <property type="match status" value="1"/>
</dbReference>
<reference evidence="4 5" key="1">
    <citation type="submission" date="2016-10" db="EMBL/GenBank/DDBJ databases">
        <authorList>
            <person name="de Groot N.N."/>
        </authorList>
    </citation>
    <scope>NUCLEOTIDE SEQUENCE [LARGE SCALE GENOMIC DNA]</scope>
    <source>
        <strain evidence="4 5">DSM 28129</strain>
    </source>
</reference>
<dbReference type="InterPro" id="IPR012854">
    <property type="entry name" value="Cu_amine_oxidase-like_N"/>
</dbReference>
<dbReference type="AlphaFoldDB" id="A0A1G7HYV6"/>
<dbReference type="GO" id="GO:0009253">
    <property type="term" value="P:peptidoglycan catabolic process"/>
    <property type="evidence" value="ECO:0007669"/>
    <property type="project" value="InterPro"/>
</dbReference>
<dbReference type="InterPro" id="IPR050695">
    <property type="entry name" value="N-acetylmuramoyl_amidase_3"/>
</dbReference>
<dbReference type="RefSeq" id="WP_091227747.1">
    <property type="nucleotide sequence ID" value="NZ_FNBG01000005.1"/>
</dbReference>
<evidence type="ECO:0000256" key="2">
    <source>
        <dbReference type="SAM" id="SignalP"/>
    </source>
</evidence>
<dbReference type="Pfam" id="PF01520">
    <property type="entry name" value="Amidase_3"/>
    <property type="match status" value="1"/>
</dbReference>
<keyword evidence="1" id="KW-0378">Hydrolase</keyword>
<dbReference type="Gene3D" id="2.60.40.3500">
    <property type="match status" value="1"/>
</dbReference>
<dbReference type="InterPro" id="IPR021731">
    <property type="entry name" value="AMIN_dom"/>
</dbReference>
<dbReference type="InterPro" id="IPR002508">
    <property type="entry name" value="MurNAc-LAA_cat"/>
</dbReference>
<dbReference type="Pfam" id="PF11741">
    <property type="entry name" value="AMIN"/>
    <property type="match status" value="1"/>
</dbReference>
<organism evidence="4 5">
    <name type="scientific">Fontibacillus panacisegetis</name>
    <dbReference type="NCBI Taxonomy" id="670482"/>
    <lineage>
        <taxon>Bacteria</taxon>
        <taxon>Bacillati</taxon>
        <taxon>Bacillota</taxon>
        <taxon>Bacilli</taxon>
        <taxon>Bacillales</taxon>
        <taxon>Paenibacillaceae</taxon>
        <taxon>Fontibacillus</taxon>
    </lineage>
</organism>
<feature type="signal peptide" evidence="2">
    <location>
        <begin position="1"/>
        <end position="24"/>
    </location>
</feature>
<dbReference type="GO" id="GO:0030288">
    <property type="term" value="C:outer membrane-bounded periplasmic space"/>
    <property type="evidence" value="ECO:0007669"/>
    <property type="project" value="TreeGrafter"/>
</dbReference>
<dbReference type="PANTHER" id="PTHR30404">
    <property type="entry name" value="N-ACETYLMURAMOYL-L-ALANINE AMIDASE"/>
    <property type="match status" value="1"/>
</dbReference>
<protein>
    <submittedName>
        <fullName evidence="4">N-acetylmuramoyl-L-alanine amidase</fullName>
    </submittedName>
</protein>
<dbReference type="Gene3D" id="3.40.630.40">
    <property type="entry name" value="Zn-dependent exopeptidases"/>
    <property type="match status" value="1"/>
</dbReference>
<evidence type="ECO:0000313" key="5">
    <source>
        <dbReference type="Proteomes" id="UP000198972"/>
    </source>
</evidence>
<dbReference type="SUPFAM" id="SSF55383">
    <property type="entry name" value="Copper amine oxidase, domain N"/>
    <property type="match status" value="1"/>
</dbReference>
<feature type="chain" id="PRO_5011512014" evidence="2">
    <location>
        <begin position="25"/>
        <end position="475"/>
    </location>
</feature>
<dbReference type="InterPro" id="IPR036582">
    <property type="entry name" value="Mao_N_sf"/>
</dbReference>
<dbReference type="OrthoDB" id="9806267at2"/>
<dbReference type="PANTHER" id="PTHR30404:SF0">
    <property type="entry name" value="N-ACETYLMURAMOYL-L-ALANINE AMIDASE AMIC"/>
    <property type="match status" value="1"/>
</dbReference>
<dbReference type="Gene3D" id="3.30.457.10">
    <property type="entry name" value="Copper amine oxidase-like, N-terminal domain"/>
    <property type="match status" value="1"/>
</dbReference>
<keyword evidence="2" id="KW-0732">Signal</keyword>
<evidence type="ECO:0000313" key="4">
    <source>
        <dbReference type="EMBL" id="SDF05662.1"/>
    </source>
</evidence>
<keyword evidence="5" id="KW-1185">Reference proteome</keyword>
<accession>A0A1G7HYV6</accession>
<evidence type="ECO:0000259" key="3">
    <source>
        <dbReference type="SMART" id="SM00646"/>
    </source>
</evidence>
<proteinExistence type="predicted"/>
<dbReference type="GO" id="GO:0008745">
    <property type="term" value="F:N-acetylmuramoyl-L-alanine amidase activity"/>
    <property type="evidence" value="ECO:0007669"/>
    <property type="project" value="InterPro"/>
</dbReference>
<feature type="domain" description="MurNAc-LAA" evidence="3">
    <location>
        <begin position="356"/>
        <end position="466"/>
    </location>
</feature>
<dbReference type="CDD" id="cd02696">
    <property type="entry name" value="MurNAc-LAA"/>
    <property type="match status" value="1"/>
</dbReference>
<sequence length="475" mass="51999">MKRILLSILLSLFFVIVFPIESNAAADNSKIILDGQELILPDKVQVANVNKSVMIPIRVVAESLKFKVDWDQKSRNVKIQQNARTLSLTVDQKEALVDNNIVELNNTPLIMNNTVVVPIRFVSEQMGLEVSWDNTDKIVYLTRKNSEASSENSSTGTVQDTTSSVKRVNEINFSSNQLVIAMDSSVTPVISTLNNPDRVVIDLPNTTFGNMAQSIDSSSNGKLDVSAFPAVADIRYSLFSRDPDQVRIVIELVDVPAIGFSYETSADKILVNLNVTGDGAAPAPQNPASYSETKVVVIDPGHGGKDPGTTGINNYKEKDFTLAVALKVQALLLQEPEIEVIMTRETDVYPTRPERVQLANQLNANVFVSIHGNSVLSSPQTTGTETFYYQRSDSKELADVIHKHLVAAMGLKDRGVKNGNYEVIRETKMAAVLLEVGFLSNIYDEEIMLSESGQNAAAQAIVDGIKEYLGVVQVP</sequence>
<dbReference type="STRING" id="670482.SAMN04488542_10591"/>
<dbReference type="SMART" id="SM00646">
    <property type="entry name" value="Ami_3"/>
    <property type="match status" value="1"/>
</dbReference>
<evidence type="ECO:0000256" key="1">
    <source>
        <dbReference type="ARBA" id="ARBA00022801"/>
    </source>
</evidence>
<name>A0A1G7HYV6_9BACL</name>
<dbReference type="SUPFAM" id="SSF53187">
    <property type="entry name" value="Zn-dependent exopeptidases"/>
    <property type="match status" value="1"/>
</dbReference>
<dbReference type="EMBL" id="FNBG01000005">
    <property type="protein sequence ID" value="SDF05662.1"/>
    <property type="molecule type" value="Genomic_DNA"/>
</dbReference>
<dbReference type="Proteomes" id="UP000198972">
    <property type="component" value="Unassembled WGS sequence"/>
</dbReference>
<gene>
    <name evidence="4" type="ORF">SAMN04488542_10591</name>
</gene>